<name>A0A3B0YVX0_9ZZZZ</name>
<accession>A0A3B0YVX0</accession>
<feature type="transmembrane region" description="Helical" evidence="1">
    <location>
        <begin position="51"/>
        <end position="71"/>
    </location>
</feature>
<keyword evidence="1" id="KW-0812">Transmembrane</keyword>
<protein>
    <submittedName>
        <fullName evidence="2">Uncharacterized protein</fullName>
    </submittedName>
</protein>
<proteinExistence type="predicted"/>
<sequence length="125" mass="14723">MKARRAWKIIFYTVLSIYSIYYVTSFTLFFITALPLPFTMNGINKAPVPVLAYIEVVVTLIAFVGFSGFVYSKYYFNADFWKFLFIIVVLASLNWVGLILQDWRFDELPVITFNMEDTMRHPEYI</sequence>
<feature type="transmembrane region" description="Helical" evidence="1">
    <location>
        <begin position="9"/>
        <end position="31"/>
    </location>
</feature>
<feature type="transmembrane region" description="Helical" evidence="1">
    <location>
        <begin position="83"/>
        <end position="100"/>
    </location>
</feature>
<evidence type="ECO:0000313" key="2">
    <source>
        <dbReference type="EMBL" id="VAW78399.1"/>
    </source>
</evidence>
<gene>
    <name evidence="2" type="ORF">MNBD_GAMMA12-2922</name>
</gene>
<keyword evidence="1" id="KW-0472">Membrane</keyword>
<keyword evidence="1" id="KW-1133">Transmembrane helix</keyword>
<dbReference type="AlphaFoldDB" id="A0A3B0YVX0"/>
<organism evidence="2">
    <name type="scientific">hydrothermal vent metagenome</name>
    <dbReference type="NCBI Taxonomy" id="652676"/>
    <lineage>
        <taxon>unclassified sequences</taxon>
        <taxon>metagenomes</taxon>
        <taxon>ecological metagenomes</taxon>
    </lineage>
</organism>
<evidence type="ECO:0000256" key="1">
    <source>
        <dbReference type="SAM" id="Phobius"/>
    </source>
</evidence>
<reference evidence="2" key="1">
    <citation type="submission" date="2018-06" db="EMBL/GenBank/DDBJ databases">
        <authorList>
            <person name="Zhirakovskaya E."/>
        </authorList>
    </citation>
    <scope>NUCLEOTIDE SEQUENCE</scope>
</reference>
<dbReference type="EMBL" id="UOFL01000151">
    <property type="protein sequence ID" value="VAW78399.1"/>
    <property type="molecule type" value="Genomic_DNA"/>
</dbReference>
<feature type="non-terminal residue" evidence="2">
    <location>
        <position position="125"/>
    </location>
</feature>